<evidence type="ECO:0000256" key="3">
    <source>
        <dbReference type="ARBA" id="ARBA00023163"/>
    </source>
</evidence>
<evidence type="ECO:0000259" key="7">
    <source>
        <dbReference type="PROSITE" id="PS51360"/>
    </source>
</evidence>
<evidence type="ECO:0000256" key="5">
    <source>
        <dbReference type="SAM" id="Coils"/>
    </source>
</evidence>
<protein>
    <recommendedName>
        <fullName evidence="7">Plus3 domain-containing protein</fullName>
    </recommendedName>
</protein>
<feature type="coiled-coil region" evidence="5">
    <location>
        <begin position="422"/>
        <end position="468"/>
    </location>
</feature>
<gene>
    <name evidence="8" type="ORF">RND81_11G113600</name>
</gene>
<feature type="region of interest" description="Disordered" evidence="6">
    <location>
        <begin position="197"/>
        <end position="216"/>
    </location>
</feature>
<evidence type="ECO:0000256" key="1">
    <source>
        <dbReference type="ARBA" id="ARBA00004123"/>
    </source>
</evidence>
<comment type="caution">
    <text evidence="8">The sequence shown here is derived from an EMBL/GenBank/DDBJ whole genome shotgun (WGS) entry which is preliminary data.</text>
</comment>
<feature type="compositionally biased region" description="Basic residues" evidence="6">
    <location>
        <begin position="57"/>
        <end position="73"/>
    </location>
</feature>
<dbReference type="AlphaFoldDB" id="A0AAW1HKK4"/>
<dbReference type="GO" id="GO:0003677">
    <property type="term" value="F:DNA binding"/>
    <property type="evidence" value="ECO:0007669"/>
    <property type="project" value="InterPro"/>
</dbReference>
<evidence type="ECO:0000313" key="8">
    <source>
        <dbReference type="EMBL" id="KAK9676978.1"/>
    </source>
</evidence>
<dbReference type="GO" id="GO:0016593">
    <property type="term" value="C:Cdc73/Paf1 complex"/>
    <property type="evidence" value="ECO:0007669"/>
    <property type="project" value="TreeGrafter"/>
</dbReference>
<keyword evidence="5" id="KW-0175">Coiled coil</keyword>
<keyword evidence="9" id="KW-1185">Reference proteome</keyword>
<dbReference type="GO" id="GO:1990269">
    <property type="term" value="F:RNA polymerase II C-terminal domain phosphoserine binding"/>
    <property type="evidence" value="ECO:0007669"/>
    <property type="project" value="TreeGrafter"/>
</dbReference>
<dbReference type="InterPro" id="IPR036128">
    <property type="entry name" value="Plus3-like_sf"/>
</dbReference>
<keyword evidence="2" id="KW-0805">Transcription regulation</keyword>
<dbReference type="Proteomes" id="UP001443914">
    <property type="component" value="Unassembled WGS sequence"/>
</dbReference>
<organism evidence="8 9">
    <name type="scientific">Saponaria officinalis</name>
    <name type="common">Common soapwort</name>
    <name type="synonym">Lychnis saponaria</name>
    <dbReference type="NCBI Taxonomy" id="3572"/>
    <lineage>
        <taxon>Eukaryota</taxon>
        <taxon>Viridiplantae</taxon>
        <taxon>Streptophyta</taxon>
        <taxon>Embryophyta</taxon>
        <taxon>Tracheophyta</taxon>
        <taxon>Spermatophyta</taxon>
        <taxon>Magnoliopsida</taxon>
        <taxon>eudicotyledons</taxon>
        <taxon>Gunneridae</taxon>
        <taxon>Pentapetalae</taxon>
        <taxon>Caryophyllales</taxon>
        <taxon>Caryophyllaceae</taxon>
        <taxon>Caryophylleae</taxon>
        <taxon>Saponaria</taxon>
    </lineage>
</organism>
<proteinExistence type="predicted"/>
<dbReference type="SMART" id="SM00719">
    <property type="entry name" value="Plus3"/>
    <property type="match status" value="1"/>
</dbReference>
<keyword evidence="4" id="KW-0539">Nucleus</keyword>
<dbReference type="PANTHER" id="PTHR13115">
    <property type="entry name" value="RNA POLYMERASE-ASSOCIATED PROTEIN RTF1 HOMOLOG"/>
    <property type="match status" value="1"/>
</dbReference>
<evidence type="ECO:0000256" key="4">
    <source>
        <dbReference type="ARBA" id="ARBA00023242"/>
    </source>
</evidence>
<dbReference type="FunFam" id="3.90.70.200:FF:000003">
    <property type="entry name" value="RNA polymerase-associated protein RTF1"/>
    <property type="match status" value="1"/>
</dbReference>
<feature type="compositionally biased region" description="Polar residues" evidence="6">
    <location>
        <begin position="17"/>
        <end position="28"/>
    </location>
</feature>
<feature type="region of interest" description="Disordered" evidence="6">
    <location>
        <begin position="131"/>
        <end position="182"/>
    </location>
</feature>
<comment type="subcellular location">
    <subcellularLocation>
        <location evidence="1">Nucleus</location>
    </subcellularLocation>
</comment>
<name>A0AAW1HKK4_SAPOF</name>
<keyword evidence="3" id="KW-0804">Transcription</keyword>
<feature type="region of interest" description="Disordered" evidence="6">
    <location>
        <begin position="221"/>
        <end position="258"/>
    </location>
</feature>
<feature type="compositionally biased region" description="Basic and acidic residues" evidence="6">
    <location>
        <begin position="131"/>
        <end position="140"/>
    </location>
</feature>
<feature type="domain" description="Plus3" evidence="7">
    <location>
        <begin position="258"/>
        <end position="393"/>
    </location>
</feature>
<dbReference type="Pfam" id="PF03126">
    <property type="entry name" value="Plus-3"/>
    <property type="match status" value="1"/>
</dbReference>
<accession>A0AAW1HKK4</accession>
<evidence type="ECO:0000256" key="2">
    <source>
        <dbReference type="ARBA" id="ARBA00023015"/>
    </source>
</evidence>
<dbReference type="EMBL" id="JBDFQZ010000011">
    <property type="protein sequence ID" value="KAK9676978.1"/>
    <property type="molecule type" value="Genomic_DNA"/>
</dbReference>
<sequence length="637" mass="72098">MSEADLENMLLEAAGRTGTSRQNKQPHTTSKRQHHGSFSDDGSDSKDEDSDDDLGRSGRKPTKSQVPLKKRSKKRDDDQGSDDMNHKDDESDHEGYNSDDSYVGSDLYKDDNDREELSKLTELEREMILSDRAAKKDDRKLHKQMKSRMVSEKLSQSAKDISPLGSSRGVRSSARNADKVAAKADALKEYKARRLKKEPEVKIRSSHEQFDSREYSPKKKKVVTAFGSGSSSSSDDESHGGGGDYYSDDDRDKTDSDIPTYDQIRRITIRRSKLAKWFMEPFFEELIVGCFVRVGIGMKDGRSVYRLCVVQNVDASDPNKKYQLENRTTYKFLNCVWGHENSAARWQMARVSDSSPTLEEFNEWRREVDRTGGRMPRRIDVVEKWDAIEKTNSFVYSAETVKQMLQEKKSVSARPLNIAAEKEKLRRELEYAVDREDEAEIERIQTRLRELQAVRQGQEQDKKALKLAEMNKKNRAENYRISSVKASDRGLNPGDAGYDPFSRRWTRSKNYYSAKQEGGPTKTDAEETAQAVGKDTNKEGKAMANSAQVAAGGAGKLIDTRAPVDQGTESNSLHNFDLRISLTRLEGFGGAYGATMAFLDRKQKIEAKIGCRVPENDGRNHPLTLSVGDYKRRRGLL</sequence>
<feature type="region of interest" description="Disordered" evidence="6">
    <location>
        <begin position="1"/>
        <end position="114"/>
    </location>
</feature>
<dbReference type="SUPFAM" id="SSF159042">
    <property type="entry name" value="Plus3-like"/>
    <property type="match status" value="1"/>
</dbReference>
<dbReference type="Gene3D" id="3.90.70.200">
    <property type="entry name" value="Plus-3 domain"/>
    <property type="match status" value="1"/>
</dbReference>
<dbReference type="PROSITE" id="PS51360">
    <property type="entry name" value="PLUS3"/>
    <property type="match status" value="1"/>
</dbReference>
<dbReference type="InterPro" id="IPR004343">
    <property type="entry name" value="Plus-3_dom"/>
</dbReference>
<evidence type="ECO:0000256" key="6">
    <source>
        <dbReference type="SAM" id="MobiDB-lite"/>
    </source>
</evidence>
<evidence type="ECO:0000313" key="9">
    <source>
        <dbReference type="Proteomes" id="UP001443914"/>
    </source>
</evidence>
<feature type="compositionally biased region" description="Basic and acidic residues" evidence="6">
    <location>
        <begin position="74"/>
        <end position="96"/>
    </location>
</feature>
<reference evidence="8" key="1">
    <citation type="submission" date="2024-03" db="EMBL/GenBank/DDBJ databases">
        <title>WGS assembly of Saponaria officinalis var. Norfolk2.</title>
        <authorList>
            <person name="Jenkins J."/>
            <person name="Shu S."/>
            <person name="Grimwood J."/>
            <person name="Barry K."/>
            <person name="Goodstein D."/>
            <person name="Schmutz J."/>
            <person name="Leebens-Mack J."/>
            <person name="Osbourn A."/>
        </authorList>
    </citation>
    <scope>NUCLEOTIDE SEQUENCE [LARGE SCALE GENOMIC DNA]</scope>
    <source>
        <strain evidence="8">JIC</strain>
    </source>
</reference>
<dbReference type="PANTHER" id="PTHR13115:SF8">
    <property type="entry name" value="RNA POLYMERASE-ASSOCIATED PROTEIN RTF1 HOMOLOG"/>
    <property type="match status" value="1"/>
</dbReference>